<keyword evidence="1" id="KW-0472">Membrane</keyword>
<evidence type="ECO:0008006" key="4">
    <source>
        <dbReference type="Google" id="ProtNLM"/>
    </source>
</evidence>
<dbReference type="AlphaFoldDB" id="A0A9X9Y9G8"/>
<evidence type="ECO:0000313" key="2">
    <source>
        <dbReference type="EMBL" id="UEM16562.1"/>
    </source>
</evidence>
<dbReference type="EMBL" id="CP086136">
    <property type="protein sequence ID" value="UEM16562.1"/>
    <property type="molecule type" value="Genomic_DNA"/>
</dbReference>
<keyword evidence="1" id="KW-0812">Transmembrane</keyword>
<name>A0A9X9Y9G8_9BRAD</name>
<feature type="transmembrane region" description="Helical" evidence="1">
    <location>
        <begin position="148"/>
        <end position="167"/>
    </location>
</feature>
<feature type="transmembrane region" description="Helical" evidence="1">
    <location>
        <begin position="179"/>
        <end position="200"/>
    </location>
</feature>
<organism evidence="2 3">
    <name type="scientific">Bradyrhizobium barranii subsp. barranii</name>
    <dbReference type="NCBI Taxonomy" id="2823807"/>
    <lineage>
        <taxon>Bacteria</taxon>
        <taxon>Pseudomonadati</taxon>
        <taxon>Pseudomonadota</taxon>
        <taxon>Alphaproteobacteria</taxon>
        <taxon>Hyphomicrobiales</taxon>
        <taxon>Nitrobacteraceae</taxon>
        <taxon>Bradyrhizobium</taxon>
        <taxon>Bradyrhizobium barranii</taxon>
    </lineage>
</organism>
<proteinExistence type="predicted"/>
<keyword evidence="1" id="KW-1133">Transmembrane helix</keyword>
<evidence type="ECO:0000256" key="1">
    <source>
        <dbReference type="SAM" id="Phobius"/>
    </source>
</evidence>
<reference evidence="2 3" key="1">
    <citation type="journal article" date="2022" name="Int. J. Syst. Evol. Microbiol.">
        <title>Strains of Bradyrhizobium barranii sp. nov. associated with legumes native to Canada are symbionts of soybeans and belong to different subspecies (subsp. barranii subsp. nov. and subsp. apii subsp. nov.) and symbiovars (sv. glycinearum and sv. septentrionale).</title>
        <authorList>
            <person name="Bromfield E.S.P."/>
            <person name="Cloutier S."/>
            <person name="Wasai-Hara S."/>
            <person name="Minamisawa K."/>
        </authorList>
    </citation>
    <scope>NUCLEOTIDE SEQUENCE [LARGE SCALE GENOMIC DNA]</scope>
    <source>
        <strain evidence="2 3">144S4</strain>
    </source>
</reference>
<dbReference type="RefSeq" id="WP_225005014.1">
    <property type="nucleotide sequence ID" value="NZ_CP086136.1"/>
</dbReference>
<sequence length="271" mass="29499">MTVLLRNTFKAWIDRAPGAPPKLVMVGDVRVPTDGWQARLTRRSPQGINPKILILDVNTQQPGGEAQEAITTIPLRYEESPPQDEYGQVMIANGKAEIVVPSQPRPAARLLVLIVGLVAAVLAGLYTAYVIAYFATAEDLATRRRNEVVVFLLAGGGCVVALAARFLPSLGHHAHVRMAALVACGLLSFLLLDSVALGYVRAEESQFATFWSESVQRHQFLRTTKDLDVVVPKRSVKPSMLMDGELTKNPGQLPNDCVGEFYGKRSVVLGD</sequence>
<gene>
    <name evidence="2" type="ORF">J4G43_021510</name>
</gene>
<accession>A0A9X9Y9G8</accession>
<evidence type="ECO:0000313" key="3">
    <source>
        <dbReference type="Proteomes" id="UP000664702"/>
    </source>
</evidence>
<feature type="transmembrane region" description="Helical" evidence="1">
    <location>
        <begin position="110"/>
        <end position="136"/>
    </location>
</feature>
<dbReference type="KEGG" id="bban:J4G43_021510"/>
<dbReference type="Proteomes" id="UP000664702">
    <property type="component" value="Chromosome"/>
</dbReference>
<protein>
    <recommendedName>
        <fullName evidence="4">Transmembrane protein</fullName>
    </recommendedName>
</protein>